<sequence length="581" mass="62703">MKLRTHTFVSLVLFALVAAASSSGCTVLLHDDKQQCTTDADCTKRGAAFARSICSVTDNVCVDSDIAGCTSNEKCTASNNGAPSICKKPGGPCVPVFTAECNTLIPHDAKMRDNAVLFAFTGLKSGSEAEAQKISYNIIEMGVNELNRSLVGLPGGPNNVPRPVIGLECDESQAEGEGEYDRLRRSYKHIIDDLGIQAIISNSYSTSVVNVVEPELTRPAGVFLMPNLSFSPLISTLDDNGLVWRSSSPTTVQAPAQAALVPIVEAKLRAGTNPPQGDIKVALLTSTGVVFSSSGDTVLNEIRFNNGKDAAQNKAQGNFQRFNHTSSNDDQNVDLAPTANDIAQFKPNIIVATNKGQDLWEAVEPRPKGIGPAVERLWTETRYRPFYIISPPSIERATAYLNTITDSVRREDLRQRIVAVDQSPPNATTYSNFIINYQAIYKNPKEDPVASGLNNYAVEYDGIYTMIYAMFAAAQKNPTLTGKSIAEGISRLTSGDPFYVGQTDTPQVKQRLASGQNVNLQGVYSLLDFDMSSGDSPTETSVVCLEKSTSAATGLEWKFSSMTWDRTQRTFPGGATASCLK</sequence>
<dbReference type="RefSeq" id="WP_394836464.1">
    <property type="nucleotide sequence ID" value="NZ_CP089929.1"/>
</dbReference>
<dbReference type="PROSITE" id="PS51257">
    <property type="entry name" value="PROKAR_LIPOPROTEIN"/>
    <property type="match status" value="1"/>
</dbReference>
<feature type="chain" id="PRO_5045781584" evidence="1">
    <location>
        <begin position="25"/>
        <end position="581"/>
    </location>
</feature>
<keyword evidence="1" id="KW-0732">Signal</keyword>
<dbReference type="EMBL" id="CP089983">
    <property type="protein sequence ID" value="WXB06806.1"/>
    <property type="molecule type" value="Genomic_DNA"/>
</dbReference>
<gene>
    <name evidence="2" type="ORF">LVJ94_06110</name>
</gene>
<dbReference type="Proteomes" id="UP001374803">
    <property type="component" value="Chromosome"/>
</dbReference>
<evidence type="ECO:0000256" key="1">
    <source>
        <dbReference type="SAM" id="SignalP"/>
    </source>
</evidence>
<evidence type="ECO:0000313" key="2">
    <source>
        <dbReference type="EMBL" id="WXB06806.1"/>
    </source>
</evidence>
<protein>
    <submittedName>
        <fullName evidence="2">Uncharacterized protein</fullName>
    </submittedName>
</protein>
<proteinExistence type="predicted"/>
<feature type="signal peptide" evidence="1">
    <location>
        <begin position="1"/>
        <end position="24"/>
    </location>
</feature>
<evidence type="ECO:0000313" key="3">
    <source>
        <dbReference type="Proteomes" id="UP001374803"/>
    </source>
</evidence>
<accession>A0ABZ2LC85</accession>
<name>A0ABZ2LC85_9BACT</name>
<organism evidence="2 3">
    <name type="scientific">Pendulispora rubella</name>
    <dbReference type="NCBI Taxonomy" id="2741070"/>
    <lineage>
        <taxon>Bacteria</taxon>
        <taxon>Pseudomonadati</taxon>
        <taxon>Myxococcota</taxon>
        <taxon>Myxococcia</taxon>
        <taxon>Myxococcales</taxon>
        <taxon>Sorangiineae</taxon>
        <taxon>Pendulisporaceae</taxon>
        <taxon>Pendulispora</taxon>
    </lineage>
</organism>
<reference evidence="2" key="1">
    <citation type="submission" date="2021-12" db="EMBL/GenBank/DDBJ databases">
        <title>Discovery of the Pendulisporaceae a myxobacterial family with distinct sporulation behavior and unique specialized metabolism.</title>
        <authorList>
            <person name="Garcia R."/>
            <person name="Popoff A."/>
            <person name="Bader C.D."/>
            <person name="Loehr J."/>
            <person name="Walesch S."/>
            <person name="Walt C."/>
            <person name="Boldt J."/>
            <person name="Bunk B."/>
            <person name="Haeckl F.J.F.P.J."/>
            <person name="Gunesch A.P."/>
            <person name="Birkelbach J."/>
            <person name="Nuebel U."/>
            <person name="Pietschmann T."/>
            <person name="Bach T."/>
            <person name="Mueller R."/>
        </authorList>
    </citation>
    <scope>NUCLEOTIDE SEQUENCE</scope>
    <source>
        <strain evidence="2">MSr11367</strain>
    </source>
</reference>
<keyword evidence="3" id="KW-1185">Reference proteome</keyword>